<dbReference type="InterPro" id="IPR013094">
    <property type="entry name" value="AB_hydrolase_3"/>
</dbReference>
<dbReference type="SUPFAM" id="SSF53474">
    <property type="entry name" value="alpha/beta-Hydrolases"/>
    <property type="match status" value="1"/>
</dbReference>
<dbReference type="AlphaFoldDB" id="A0A0D2DYE3"/>
<gene>
    <name evidence="2" type="ORF">PV06_00727</name>
</gene>
<accession>A0A0D2DYE3</accession>
<dbReference type="Gene3D" id="3.40.50.1820">
    <property type="entry name" value="alpha/beta hydrolase"/>
    <property type="match status" value="1"/>
</dbReference>
<dbReference type="OrthoDB" id="408631at2759"/>
<dbReference type="PANTHER" id="PTHR23024:SF643">
    <property type="entry name" value="AB HYDROLASE SUPERFAMILY PROTEIN B1A11.02"/>
    <property type="match status" value="1"/>
</dbReference>
<protein>
    <recommendedName>
        <fullName evidence="1">Alpha/beta hydrolase fold-3 domain-containing protein</fullName>
    </recommendedName>
</protein>
<dbReference type="Pfam" id="PF07859">
    <property type="entry name" value="Abhydrolase_3"/>
    <property type="match status" value="1"/>
</dbReference>
<dbReference type="RefSeq" id="XP_016268324.1">
    <property type="nucleotide sequence ID" value="XM_016401271.1"/>
</dbReference>
<dbReference type="VEuPathDB" id="FungiDB:PV06_00727"/>
<feature type="domain" description="Alpha/beta hydrolase fold-3" evidence="1">
    <location>
        <begin position="2"/>
        <end position="110"/>
    </location>
</feature>
<dbReference type="PANTHER" id="PTHR23024">
    <property type="entry name" value="ARYLACETAMIDE DEACETYLASE"/>
    <property type="match status" value="1"/>
</dbReference>
<name>A0A0D2DYE3_9EURO</name>
<keyword evidence="3" id="KW-1185">Reference proteome</keyword>
<sequence>MFHGGGFCIGSPDSEEQSCRNFVQAFGAVCISAAYRLAPEFPFLYAVKDGWDALRRVTEQAEVWGADLSSSFIVGGISAGGNVAAVLAHLARDEPLAVPLMGQYLAIPAVLPPTVVPGKYKELYLS</sequence>
<dbReference type="STRING" id="215243.A0A0D2DYE3"/>
<evidence type="ECO:0000313" key="2">
    <source>
        <dbReference type="EMBL" id="KIW48108.1"/>
    </source>
</evidence>
<reference evidence="2 3" key="1">
    <citation type="submission" date="2015-01" db="EMBL/GenBank/DDBJ databases">
        <title>The Genome Sequence of Exophiala oligosperma CBS72588.</title>
        <authorList>
            <consortium name="The Broad Institute Genomics Platform"/>
            <person name="Cuomo C."/>
            <person name="de Hoog S."/>
            <person name="Gorbushina A."/>
            <person name="Stielow B."/>
            <person name="Teixiera M."/>
            <person name="Abouelleil A."/>
            <person name="Chapman S.B."/>
            <person name="Priest M."/>
            <person name="Young S.K."/>
            <person name="Wortman J."/>
            <person name="Nusbaum C."/>
            <person name="Birren B."/>
        </authorList>
    </citation>
    <scope>NUCLEOTIDE SEQUENCE [LARGE SCALE GENOMIC DNA]</scope>
    <source>
        <strain evidence="2 3">CBS 72588</strain>
    </source>
</reference>
<dbReference type="InterPro" id="IPR050466">
    <property type="entry name" value="Carboxylest/Gibb_receptor"/>
</dbReference>
<dbReference type="GeneID" id="27352801"/>
<dbReference type="Proteomes" id="UP000053342">
    <property type="component" value="Unassembled WGS sequence"/>
</dbReference>
<dbReference type="InterPro" id="IPR029058">
    <property type="entry name" value="AB_hydrolase_fold"/>
</dbReference>
<organism evidence="2 3">
    <name type="scientific">Exophiala oligosperma</name>
    <dbReference type="NCBI Taxonomy" id="215243"/>
    <lineage>
        <taxon>Eukaryota</taxon>
        <taxon>Fungi</taxon>
        <taxon>Dikarya</taxon>
        <taxon>Ascomycota</taxon>
        <taxon>Pezizomycotina</taxon>
        <taxon>Eurotiomycetes</taxon>
        <taxon>Chaetothyriomycetidae</taxon>
        <taxon>Chaetothyriales</taxon>
        <taxon>Herpotrichiellaceae</taxon>
        <taxon>Exophiala</taxon>
    </lineage>
</organism>
<evidence type="ECO:0000259" key="1">
    <source>
        <dbReference type="Pfam" id="PF07859"/>
    </source>
</evidence>
<proteinExistence type="predicted"/>
<dbReference type="GO" id="GO:0016787">
    <property type="term" value="F:hydrolase activity"/>
    <property type="evidence" value="ECO:0007669"/>
    <property type="project" value="InterPro"/>
</dbReference>
<evidence type="ECO:0000313" key="3">
    <source>
        <dbReference type="Proteomes" id="UP000053342"/>
    </source>
</evidence>
<dbReference type="EMBL" id="KN847332">
    <property type="protein sequence ID" value="KIW48108.1"/>
    <property type="molecule type" value="Genomic_DNA"/>
</dbReference>
<dbReference type="HOGENOM" id="CLU_1981617_0_0_1"/>